<dbReference type="EMBL" id="JANPWB010000011">
    <property type="protein sequence ID" value="KAJ1130295.1"/>
    <property type="molecule type" value="Genomic_DNA"/>
</dbReference>
<evidence type="ECO:0000313" key="3">
    <source>
        <dbReference type="Proteomes" id="UP001066276"/>
    </source>
</evidence>
<dbReference type="Proteomes" id="UP001066276">
    <property type="component" value="Chromosome 7"/>
</dbReference>
<feature type="compositionally biased region" description="Polar residues" evidence="1">
    <location>
        <begin position="25"/>
        <end position="38"/>
    </location>
</feature>
<accession>A0AAV7PX86</accession>
<dbReference type="AlphaFoldDB" id="A0AAV7PX86"/>
<feature type="compositionally biased region" description="Basic and acidic residues" evidence="1">
    <location>
        <begin position="14"/>
        <end position="24"/>
    </location>
</feature>
<evidence type="ECO:0000313" key="2">
    <source>
        <dbReference type="EMBL" id="KAJ1130295.1"/>
    </source>
</evidence>
<evidence type="ECO:0000256" key="1">
    <source>
        <dbReference type="SAM" id="MobiDB-lite"/>
    </source>
</evidence>
<proteinExistence type="predicted"/>
<feature type="region of interest" description="Disordered" evidence="1">
    <location>
        <begin position="1"/>
        <end position="67"/>
    </location>
</feature>
<name>A0AAV7PX86_PLEWA</name>
<gene>
    <name evidence="2" type="ORF">NDU88_008649</name>
</gene>
<reference evidence="2" key="1">
    <citation type="journal article" date="2022" name="bioRxiv">
        <title>Sequencing and chromosome-scale assembly of the giantPleurodeles waltlgenome.</title>
        <authorList>
            <person name="Brown T."/>
            <person name="Elewa A."/>
            <person name="Iarovenko S."/>
            <person name="Subramanian E."/>
            <person name="Araus A.J."/>
            <person name="Petzold A."/>
            <person name="Susuki M."/>
            <person name="Suzuki K.-i.T."/>
            <person name="Hayashi T."/>
            <person name="Toyoda A."/>
            <person name="Oliveira C."/>
            <person name="Osipova E."/>
            <person name="Leigh N.D."/>
            <person name="Simon A."/>
            <person name="Yun M.H."/>
        </authorList>
    </citation>
    <scope>NUCLEOTIDE SEQUENCE</scope>
    <source>
        <strain evidence="2">20211129_DDA</strain>
        <tissue evidence="2">Liver</tissue>
    </source>
</reference>
<protein>
    <submittedName>
        <fullName evidence="2">Uncharacterized protein</fullName>
    </submittedName>
</protein>
<organism evidence="2 3">
    <name type="scientific">Pleurodeles waltl</name>
    <name type="common">Iberian ribbed newt</name>
    <dbReference type="NCBI Taxonomy" id="8319"/>
    <lineage>
        <taxon>Eukaryota</taxon>
        <taxon>Metazoa</taxon>
        <taxon>Chordata</taxon>
        <taxon>Craniata</taxon>
        <taxon>Vertebrata</taxon>
        <taxon>Euteleostomi</taxon>
        <taxon>Amphibia</taxon>
        <taxon>Batrachia</taxon>
        <taxon>Caudata</taxon>
        <taxon>Salamandroidea</taxon>
        <taxon>Salamandridae</taxon>
        <taxon>Pleurodelinae</taxon>
        <taxon>Pleurodeles</taxon>
    </lineage>
</organism>
<sequence>MGVRPTGSWTRDPCFMDRGHDREAIQNQPPTPTTQIAWTHTARGAGGGGPDTPETVLVRDLAKADPS</sequence>
<keyword evidence="3" id="KW-1185">Reference proteome</keyword>
<comment type="caution">
    <text evidence="2">The sequence shown here is derived from an EMBL/GenBank/DDBJ whole genome shotgun (WGS) entry which is preliminary data.</text>
</comment>